<dbReference type="Proteomes" id="UP000541444">
    <property type="component" value="Unassembled WGS sequence"/>
</dbReference>
<evidence type="ECO:0000256" key="2">
    <source>
        <dbReference type="ARBA" id="ARBA00004585"/>
    </source>
</evidence>
<evidence type="ECO:0000256" key="17">
    <source>
        <dbReference type="SAM" id="MobiDB-lite"/>
    </source>
</evidence>
<dbReference type="EMBL" id="JACGCM010002460">
    <property type="protein sequence ID" value="KAF6139653.1"/>
    <property type="molecule type" value="Genomic_DNA"/>
</dbReference>
<feature type="domain" description="Pex N-terminal" evidence="18">
    <location>
        <begin position="35"/>
        <end position="242"/>
    </location>
</feature>
<evidence type="ECO:0000256" key="1">
    <source>
        <dbReference type="ARBA" id="ARBA00000900"/>
    </source>
</evidence>
<dbReference type="EC" id="2.3.2.27" evidence="5"/>
<dbReference type="OrthoDB" id="6270329at2759"/>
<feature type="domain" description="STICHEL DnaA-N-like alpha-beta" evidence="20">
    <location>
        <begin position="542"/>
        <end position="587"/>
    </location>
</feature>
<keyword evidence="11" id="KW-0833">Ubl conjugation pathway</keyword>
<comment type="subcellular location">
    <subcellularLocation>
        <location evidence="2">Peroxisome membrane</location>
        <topology evidence="2">Multi-pass membrane protein</topology>
    </subcellularLocation>
</comment>
<evidence type="ECO:0000259" key="19">
    <source>
        <dbReference type="Pfam" id="PF12169"/>
    </source>
</evidence>
<evidence type="ECO:0000313" key="22">
    <source>
        <dbReference type="Proteomes" id="UP000541444"/>
    </source>
</evidence>
<evidence type="ECO:0000256" key="12">
    <source>
        <dbReference type="ARBA" id="ARBA00022833"/>
    </source>
</evidence>
<dbReference type="Pfam" id="PF04757">
    <property type="entry name" value="Pex2_Pex12"/>
    <property type="match status" value="1"/>
</dbReference>
<evidence type="ECO:0000256" key="11">
    <source>
        <dbReference type="ARBA" id="ARBA00022786"/>
    </source>
</evidence>
<dbReference type="GO" id="GO:0005778">
    <property type="term" value="C:peroxisomal membrane"/>
    <property type="evidence" value="ECO:0007669"/>
    <property type="project" value="UniProtKB-SubCell"/>
</dbReference>
<keyword evidence="15" id="KW-0472">Membrane</keyword>
<dbReference type="GO" id="GO:0016558">
    <property type="term" value="P:protein import into peroxisome matrix"/>
    <property type="evidence" value="ECO:0007669"/>
    <property type="project" value="InterPro"/>
</dbReference>
<evidence type="ECO:0000256" key="13">
    <source>
        <dbReference type="ARBA" id="ARBA00022927"/>
    </source>
</evidence>
<evidence type="ECO:0000259" key="20">
    <source>
        <dbReference type="Pfam" id="PF23007"/>
    </source>
</evidence>
<keyword evidence="10" id="KW-0863">Zinc-finger</keyword>
<evidence type="ECO:0000256" key="8">
    <source>
        <dbReference type="ARBA" id="ARBA00022692"/>
    </source>
</evidence>
<dbReference type="InterPro" id="IPR013083">
    <property type="entry name" value="Znf_RING/FYVE/PHD"/>
</dbReference>
<name>A0A7J7LAL7_9MAGN</name>
<dbReference type="GO" id="GO:0003887">
    <property type="term" value="F:DNA-directed DNA polymerase activity"/>
    <property type="evidence" value="ECO:0007669"/>
    <property type="project" value="InterPro"/>
</dbReference>
<evidence type="ECO:0000259" key="18">
    <source>
        <dbReference type="Pfam" id="PF04757"/>
    </source>
</evidence>
<keyword evidence="8" id="KW-0812">Transmembrane</keyword>
<evidence type="ECO:0000313" key="21">
    <source>
        <dbReference type="EMBL" id="KAF6139653.1"/>
    </source>
</evidence>
<keyword evidence="22" id="KW-1185">Reference proteome</keyword>
<organism evidence="21 22">
    <name type="scientific">Kingdonia uniflora</name>
    <dbReference type="NCBI Taxonomy" id="39325"/>
    <lineage>
        <taxon>Eukaryota</taxon>
        <taxon>Viridiplantae</taxon>
        <taxon>Streptophyta</taxon>
        <taxon>Embryophyta</taxon>
        <taxon>Tracheophyta</taxon>
        <taxon>Spermatophyta</taxon>
        <taxon>Magnoliopsida</taxon>
        <taxon>Ranunculales</taxon>
        <taxon>Circaeasteraceae</taxon>
        <taxon>Kingdonia</taxon>
    </lineage>
</organism>
<feature type="region of interest" description="Disordered" evidence="17">
    <location>
        <begin position="691"/>
        <end position="735"/>
    </location>
</feature>
<dbReference type="Pfam" id="PF23007">
    <property type="entry name" value="DnaA_N-like_STI"/>
    <property type="match status" value="1"/>
</dbReference>
<evidence type="ECO:0000256" key="15">
    <source>
        <dbReference type="ARBA" id="ARBA00023136"/>
    </source>
</evidence>
<keyword evidence="16" id="KW-0576">Peroxisome</keyword>
<dbReference type="InterPro" id="IPR054506">
    <property type="entry name" value="DnaA_N-like_STI"/>
</dbReference>
<protein>
    <recommendedName>
        <fullName evidence="5">RING-type E3 ubiquitin transferase</fullName>
        <ecNumber evidence="5">2.3.2.27</ecNumber>
    </recommendedName>
</protein>
<evidence type="ECO:0000256" key="14">
    <source>
        <dbReference type="ARBA" id="ARBA00022989"/>
    </source>
</evidence>
<feature type="domain" description="DNA polymerase III gamma subunit" evidence="19">
    <location>
        <begin position="340"/>
        <end position="401"/>
    </location>
</feature>
<evidence type="ECO:0000256" key="7">
    <source>
        <dbReference type="ARBA" id="ARBA00022679"/>
    </source>
</evidence>
<dbReference type="GO" id="GO:0061630">
    <property type="term" value="F:ubiquitin protein ligase activity"/>
    <property type="evidence" value="ECO:0007669"/>
    <property type="project" value="UniProtKB-EC"/>
</dbReference>
<comment type="pathway">
    <text evidence="3">Protein modification; protein ubiquitination.</text>
</comment>
<keyword evidence="12" id="KW-0862">Zinc</keyword>
<keyword evidence="14" id="KW-1133">Transmembrane helix</keyword>
<evidence type="ECO:0000256" key="10">
    <source>
        <dbReference type="ARBA" id="ARBA00022771"/>
    </source>
</evidence>
<dbReference type="AlphaFoldDB" id="A0A7J7LAL7"/>
<dbReference type="GO" id="GO:0008270">
    <property type="term" value="F:zinc ion binding"/>
    <property type="evidence" value="ECO:0007669"/>
    <property type="project" value="UniProtKB-KW"/>
</dbReference>
<dbReference type="InterPro" id="IPR022754">
    <property type="entry name" value="DNA_pol_III_gamma-3"/>
</dbReference>
<dbReference type="Pfam" id="PF12169">
    <property type="entry name" value="DNA_pol3_gamma3"/>
    <property type="match status" value="1"/>
</dbReference>
<keyword evidence="9" id="KW-0479">Metal-binding</keyword>
<evidence type="ECO:0000256" key="4">
    <source>
        <dbReference type="ARBA" id="ARBA00008704"/>
    </source>
</evidence>
<dbReference type="SUPFAM" id="SSF57850">
    <property type="entry name" value="RING/U-box"/>
    <property type="match status" value="1"/>
</dbReference>
<evidence type="ECO:0000256" key="5">
    <source>
        <dbReference type="ARBA" id="ARBA00012483"/>
    </source>
</evidence>
<feature type="region of interest" description="Disordered" evidence="17">
    <location>
        <begin position="449"/>
        <end position="494"/>
    </location>
</feature>
<comment type="catalytic activity">
    <reaction evidence="1">
        <text>S-ubiquitinyl-[E2 ubiquitin-conjugating enzyme]-L-cysteine + [acceptor protein]-L-lysine = [E2 ubiquitin-conjugating enzyme]-L-cysteine + N(6)-ubiquitinyl-[acceptor protein]-L-lysine.</text>
        <dbReference type="EC" id="2.3.2.27"/>
    </reaction>
</comment>
<dbReference type="PANTHER" id="PTHR23350:SF0">
    <property type="entry name" value="PEROXISOME BIOGENESIS FACTOR 10"/>
    <property type="match status" value="1"/>
</dbReference>
<keyword evidence="6" id="KW-0813">Transport</keyword>
<evidence type="ECO:0000256" key="16">
    <source>
        <dbReference type="ARBA" id="ARBA00023140"/>
    </source>
</evidence>
<dbReference type="InterPro" id="IPR006845">
    <property type="entry name" value="Pex_N"/>
</dbReference>
<gene>
    <name evidence="21" type="ORF">GIB67_033657</name>
</gene>
<sequence length="766" mass="83860">MGRESGVEVPTTSSAGGRRFPLAAQPEIMRAAEKDDQYASYVYDACRDAFRHIFGTRVAVAYQSETKLLGQMLYYVLTTGSGQQTLGEEYCDITQVSGSYGLPPTPARRALFVVYQTAVPYLAERISSRVAVRGIILADSQSDELYGNASYGGNQHQSSTSFESSSSSALSRLQQRFYRLWLSAVQKWPTVLPYAREILQLFLRANLMLFYFEGMYYHISKRAAGIRYVFLGKPLNQRPSYTFPGHTERGLPVLNEEGNLITSDSSYDKGSWASGSAGNRESQATSGISKCTLCLSTRQHPTATPCGHVFCCKRGFSVVEFSLLSSNQMTLFLSLLGSRITASLVNELVGVISDEKLLDLLELALSSDTAETVKGARGLMDSGVEPMALMSQLAGLIMDIIAGTYQLVDSKCSGSFFGGRSYAEKQLKVLSERSTWFTAALLQLGSVSSAYPTSSSSGRKQCSKTTEEDLSSSSMEVVSHKKKPEPRYVSRKSTSSSAVIPMTVDGHSNPWISGFDSRPECSRITSSITHEGTAAGDRGIRCLSSDRLDDIWARCISGCHSKTLRLLMQAHGKLLSISEVEGNALIEPGFMVDSLGVSDQFLFVFENGDIKSRVIIDEQRIQAIIDEQRLESAWLQATEKGTPASINRLKPERNQVLPQDGTYRPNQMGSIIATTELNSLNRVDGLSNGIKSGKIGEGNDLQKDQSGGQARDRYPMSPSMLPSRDNFKENQGYESGTGGHGYSGLLCWKTSKRHNKGKVHIFANLA</sequence>
<comment type="caution">
    <text evidence="21">The sequence shown here is derived from an EMBL/GenBank/DDBJ whole genome shotgun (WGS) entry which is preliminary data.</text>
</comment>
<proteinExistence type="inferred from homology"/>
<comment type="similarity">
    <text evidence="4">Belongs to the pex2/pex10/pex12 family.</text>
</comment>
<evidence type="ECO:0000256" key="3">
    <source>
        <dbReference type="ARBA" id="ARBA00004906"/>
    </source>
</evidence>
<evidence type="ECO:0000256" key="9">
    <source>
        <dbReference type="ARBA" id="ARBA00022723"/>
    </source>
</evidence>
<accession>A0A7J7LAL7</accession>
<dbReference type="Gene3D" id="3.30.40.10">
    <property type="entry name" value="Zinc/RING finger domain, C3HC4 (zinc finger)"/>
    <property type="match status" value="1"/>
</dbReference>
<reference evidence="21 22" key="1">
    <citation type="journal article" date="2020" name="IScience">
        <title>Genome Sequencing of the Endangered Kingdonia uniflora (Circaeasteraceae, Ranunculales) Reveals Potential Mechanisms of Evolutionary Specialization.</title>
        <authorList>
            <person name="Sun Y."/>
            <person name="Deng T."/>
            <person name="Zhang A."/>
            <person name="Moore M.J."/>
            <person name="Landis J.B."/>
            <person name="Lin N."/>
            <person name="Zhang H."/>
            <person name="Zhang X."/>
            <person name="Huang J."/>
            <person name="Zhang X."/>
            <person name="Sun H."/>
            <person name="Wang H."/>
        </authorList>
    </citation>
    <scope>NUCLEOTIDE SEQUENCE [LARGE SCALE GENOMIC DNA]</scope>
    <source>
        <strain evidence="21">TB1705</strain>
        <tissue evidence="21">Leaf</tissue>
    </source>
</reference>
<keyword evidence="7" id="KW-0808">Transferase</keyword>
<dbReference type="PANTHER" id="PTHR23350">
    <property type="entry name" value="PEROXISOME ASSEMBLY PROTEIN 10"/>
    <property type="match status" value="1"/>
</dbReference>
<keyword evidence="13" id="KW-0653">Protein transport</keyword>
<dbReference type="InterPro" id="IPR025654">
    <property type="entry name" value="PEX2/10"/>
</dbReference>
<evidence type="ECO:0000256" key="6">
    <source>
        <dbReference type="ARBA" id="ARBA00022448"/>
    </source>
</evidence>